<evidence type="ECO:0000256" key="4">
    <source>
        <dbReference type="ARBA" id="ARBA00022475"/>
    </source>
</evidence>
<sequence>MSATISNFTPSAALSATAVSRPQFRGEPVHVPNATLEPLWVRTLLMTVALLFLALFLVVPLLSVFAEAFKKGWEAYLAAIIEPDAISAIKLTLLTAAIAVPLNLVFGIAASWTIAKFEFRGKNILLTLIDLPFSVSPVISGLIYVLLFGAQGWFGPWLREHDIKILFAVPGIVLATIFVTFPFVARELIPLMQEQGSEEEEAALVLGASGWKTFRHVTLPNIKWGLLYGVILCNARAMGEFGAVSVVSGHIRGETNTIPLQVEILYNEYNFQAAFAVASLLAFLALLTLALKSFIEWRLRETVAPHYTSQEQA</sequence>
<gene>
    <name evidence="14" type="primary">cysW</name>
    <name evidence="14" type="ORF">LT85_1556</name>
</gene>
<comment type="subcellular location">
    <subcellularLocation>
        <location evidence="1">Cell inner membrane</location>
        <topology evidence="1">Multi-pass membrane protein</topology>
    </subcellularLocation>
</comment>
<feature type="transmembrane region" description="Helical" evidence="12">
    <location>
        <begin position="135"/>
        <end position="154"/>
    </location>
</feature>
<keyword evidence="4" id="KW-1003">Cell membrane</keyword>
<evidence type="ECO:0000256" key="1">
    <source>
        <dbReference type="ARBA" id="ARBA00004429"/>
    </source>
</evidence>
<dbReference type="GO" id="GO:0015419">
    <property type="term" value="F:ABC-type sulfate transporter activity"/>
    <property type="evidence" value="ECO:0007669"/>
    <property type="project" value="InterPro"/>
</dbReference>
<dbReference type="InterPro" id="IPR035906">
    <property type="entry name" value="MetI-like_sf"/>
</dbReference>
<keyword evidence="5" id="KW-0997">Cell inner membrane</keyword>
<dbReference type="PROSITE" id="PS50928">
    <property type="entry name" value="ABC_TM1"/>
    <property type="match status" value="1"/>
</dbReference>
<dbReference type="PANTHER" id="PTHR30406:SF1">
    <property type="entry name" value="SULFATE TRANSPORT SYSTEM PERMEASE PROTEIN CYSW"/>
    <property type="match status" value="1"/>
</dbReference>
<keyword evidence="8" id="KW-0764">Sulfate transport</keyword>
<protein>
    <recommendedName>
        <fullName evidence="11">Sulfate transport system permease protein CysW</fullName>
    </recommendedName>
</protein>
<evidence type="ECO:0000259" key="13">
    <source>
        <dbReference type="PROSITE" id="PS50928"/>
    </source>
</evidence>
<comment type="function">
    <text evidence="10">Part of the ABC transporter complex CysAWTP (TC 3.A.1.6.1) involved in sulfate/thiosulfate import. Probably responsible for the translocation of the substrate across the membrane.</text>
</comment>
<evidence type="ECO:0000256" key="7">
    <source>
        <dbReference type="ARBA" id="ARBA00022989"/>
    </source>
</evidence>
<evidence type="ECO:0000256" key="2">
    <source>
        <dbReference type="ARBA" id="ARBA00011779"/>
    </source>
</evidence>
<dbReference type="FunFam" id="1.10.3720.10:FF:000015">
    <property type="entry name" value="Sulfate ABC transporter, permease CysW"/>
    <property type="match status" value="1"/>
</dbReference>
<keyword evidence="9 12" id="KW-0472">Membrane</keyword>
<dbReference type="STRING" id="279058.LT85_1556"/>
<dbReference type="AlphaFoldDB" id="A0A0A1FAL8"/>
<feature type="transmembrane region" description="Helical" evidence="12">
    <location>
        <begin position="44"/>
        <end position="66"/>
    </location>
</feature>
<comment type="subunit">
    <text evidence="2">The complex is composed of two ATP-binding proteins (CysA), two transmembrane proteins (CysT and CysW) and a solute-binding protein (CysP).</text>
</comment>
<evidence type="ECO:0000256" key="9">
    <source>
        <dbReference type="ARBA" id="ARBA00023136"/>
    </source>
</evidence>
<dbReference type="KEGG" id="care:LT85_1556"/>
<dbReference type="InterPro" id="IPR011866">
    <property type="entry name" value="CysW_permease"/>
</dbReference>
<feature type="transmembrane region" description="Helical" evidence="12">
    <location>
        <begin position="269"/>
        <end position="291"/>
    </location>
</feature>
<keyword evidence="3" id="KW-0813">Transport</keyword>
<dbReference type="Pfam" id="PF00528">
    <property type="entry name" value="BPD_transp_1"/>
    <property type="match status" value="1"/>
</dbReference>
<dbReference type="GO" id="GO:0005886">
    <property type="term" value="C:plasma membrane"/>
    <property type="evidence" value="ECO:0007669"/>
    <property type="project" value="UniProtKB-SubCell"/>
</dbReference>
<evidence type="ECO:0000256" key="12">
    <source>
        <dbReference type="SAM" id="Phobius"/>
    </source>
</evidence>
<dbReference type="NCBIfam" id="TIGR02140">
    <property type="entry name" value="permease_CysW"/>
    <property type="match status" value="1"/>
</dbReference>
<accession>A0A0A1FAL8</accession>
<keyword evidence="6 12" id="KW-0812">Transmembrane</keyword>
<dbReference type="CDD" id="cd06261">
    <property type="entry name" value="TM_PBP2"/>
    <property type="match status" value="1"/>
</dbReference>
<evidence type="ECO:0000313" key="14">
    <source>
        <dbReference type="EMBL" id="AIY40714.1"/>
    </source>
</evidence>
<dbReference type="EMBL" id="CP009962">
    <property type="protein sequence ID" value="AIY40714.1"/>
    <property type="molecule type" value="Genomic_DNA"/>
</dbReference>
<dbReference type="Proteomes" id="UP000030302">
    <property type="component" value="Chromosome"/>
</dbReference>
<evidence type="ECO:0000313" key="15">
    <source>
        <dbReference type="Proteomes" id="UP000030302"/>
    </source>
</evidence>
<dbReference type="PANTHER" id="PTHR30406">
    <property type="entry name" value="SULFATE TRANSPORT SYSTEM PERMEASE PROTEIN"/>
    <property type="match status" value="1"/>
</dbReference>
<evidence type="ECO:0000256" key="6">
    <source>
        <dbReference type="ARBA" id="ARBA00022692"/>
    </source>
</evidence>
<dbReference type="RefSeq" id="WP_038487198.1">
    <property type="nucleotide sequence ID" value="NZ_CP009962.1"/>
</dbReference>
<proteinExistence type="predicted"/>
<feature type="domain" description="ABC transmembrane type-1" evidence="13">
    <location>
        <begin position="89"/>
        <end position="292"/>
    </location>
</feature>
<dbReference type="InterPro" id="IPR005667">
    <property type="entry name" value="Sulph_transpt2"/>
</dbReference>
<evidence type="ECO:0000256" key="5">
    <source>
        <dbReference type="ARBA" id="ARBA00022519"/>
    </source>
</evidence>
<reference evidence="15" key="1">
    <citation type="journal article" date="2014" name="Soil Biol. Biochem.">
        <title>Structure and function of bacterial communities in ageing soils: Insights from the Mendocino ecological staircase.</title>
        <authorList>
            <person name="Uroz S."/>
            <person name="Tech J.J."/>
            <person name="Sawaya N.A."/>
            <person name="Frey-Klett P."/>
            <person name="Leveau J.H.J."/>
        </authorList>
    </citation>
    <scope>NUCLEOTIDE SEQUENCE [LARGE SCALE GENOMIC DNA]</scope>
    <source>
        <strain evidence="15">Cal35</strain>
    </source>
</reference>
<dbReference type="SUPFAM" id="SSF161098">
    <property type="entry name" value="MetI-like"/>
    <property type="match status" value="1"/>
</dbReference>
<keyword evidence="15" id="KW-1185">Reference proteome</keyword>
<feature type="transmembrane region" description="Helical" evidence="12">
    <location>
        <begin position="91"/>
        <end position="115"/>
    </location>
</feature>
<name>A0A0A1FAL8_9BURK</name>
<evidence type="ECO:0000256" key="11">
    <source>
        <dbReference type="ARBA" id="ARBA00067681"/>
    </source>
</evidence>
<evidence type="ECO:0000256" key="10">
    <source>
        <dbReference type="ARBA" id="ARBA00025323"/>
    </source>
</evidence>
<feature type="transmembrane region" description="Helical" evidence="12">
    <location>
        <begin position="166"/>
        <end position="185"/>
    </location>
</feature>
<dbReference type="HOGENOM" id="CLU_016047_14_0_4"/>
<evidence type="ECO:0000256" key="3">
    <source>
        <dbReference type="ARBA" id="ARBA00022448"/>
    </source>
</evidence>
<keyword evidence="7 12" id="KW-1133">Transmembrane helix</keyword>
<dbReference type="Gene3D" id="1.10.3720.10">
    <property type="entry name" value="MetI-like"/>
    <property type="match status" value="1"/>
</dbReference>
<organism evidence="14 15">
    <name type="scientific">Collimonas arenae</name>
    <dbReference type="NCBI Taxonomy" id="279058"/>
    <lineage>
        <taxon>Bacteria</taxon>
        <taxon>Pseudomonadati</taxon>
        <taxon>Pseudomonadota</taxon>
        <taxon>Betaproteobacteria</taxon>
        <taxon>Burkholderiales</taxon>
        <taxon>Oxalobacteraceae</taxon>
        <taxon>Collimonas</taxon>
    </lineage>
</organism>
<dbReference type="NCBIfam" id="TIGR00969">
    <property type="entry name" value="3a0106s02"/>
    <property type="match status" value="1"/>
</dbReference>
<dbReference type="InterPro" id="IPR000515">
    <property type="entry name" value="MetI-like"/>
</dbReference>
<evidence type="ECO:0000256" key="8">
    <source>
        <dbReference type="ARBA" id="ARBA00023032"/>
    </source>
</evidence>